<evidence type="ECO:0000313" key="5">
    <source>
        <dbReference type="EMBL" id="AMW04864.1"/>
    </source>
</evidence>
<dbReference type="GO" id="GO:0016788">
    <property type="term" value="F:hydrolase activity, acting on ester bonds"/>
    <property type="evidence" value="ECO:0007669"/>
    <property type="project" value="InterPro"/>
</dbReference>
<dbReference type="AlphaFoldDB" id="A0A143BKA4"/>
<dbReference type="Proteomes" id="UP000076404">
    <property type="component" value="Chromosome"/>
</dbReference>
<dbReference type="InterPro" id="IPR032466">
    <property type="entry name" value="Metal_Hydrolase"/>
</dbReference>
<evidence type="ECO:0000256" key="1">
    <source>
        <dbReference type="ARBA" id="ARBA00009275"/>
    </source>
</evidence>
<feature type="binding site" evidence="4">
    <location>
        <position position="207"/>
    </location>
    <ligand>
        <name>a divalent metal cation</name>
        <dbReference type="ChEBI" id="CHEBI:60240"/>
        <label>1</label>
    </ligand>
</feature>
<dbReference type="KEGG" id="gph:GEMMAAP_08480"/>
<evidence type="ECO:0000256" key="3">
    <source>
        <dbReference type="ARBA" id="ARBA00022801"/>
    </source>
</evidence>
<gene>
    <name evidence="5" type="ORF">GEMMAAP_08480</name>
</gene>
<feature type="binding site" evidence="4">
    <location>
        <position position="97"/>
    </location>
    <ligand>
        <name>a divalent metal cation</name>
        <dbReference type="ChEBI" id="CHEBI:60240"/>
        <label>1</label>
    </ligand>
</feature>
<sequence length="261" mass="28263">MTVGAWADSHVHLASTAFTDDVEAVIERARAAGARALVCIGESPDAATRARAIAARYPELVFHTSGVHPHDAAQWDDQRNPAVIREAVALGAVAVGECGLDYHYDHAPRDVQRRTLNAQLMLAAELQRPVILHTRDAEDDTHDMLREAAAAGIVGVLHCYTGSVALAEAGLAAGWYVSFSGIVTFRNWADLALLQIVPDDRLLVESDAPYLAPIPNRGKRNESAWVPHTIQRLAAARGTDPEALAALTLRNTRQFFTLPID</sequence>
<reference evidence="5 6" key="2">
    <citation type="journal article" date="2016" name="Environ. Microbiol. Rep.">
        <title>Metagenomic evidence for the presence of phototrophic Gemmatimonadetes bacteria in diverse environments.</title>
        <authorList>
            <person name="Zeng Y."/>
            <person name="Baumbach J."/>
            <person name="Barbosa E.G."/>
            <person name="Azevedo V."/>
            <person name="Zhang C."/>
            <person name="Koblizek M."/>
        </authorList>
    </citation>
    <scope>NUCLEOTIDE SEQUENCE [LARGE SCALE GENOMIC DNA]</scope>
    <source>
        <strain evidence="5 6">AP64</strain>
    </source>
</reference>
<dbReference type="eggNOG" id="COG0084">
    <property type="taxonomic scope" value="Bacteria"/>
</dbReference>
<evidence type="ECO:0000313" key="6">
    <source>
        <dbReference type="Proteomes" id="UP000076404"/>
    </source>
</evidence>
<evidence type="ECO:0000256" key="4">
    <source>
        <dbReference type="PIRSR" id="PIRSR005902-1"/>
    </source>
</evidence>
<dbReference type="PROSITE" id="PS01090">
    <property type="entry name" value="TATD_2"/>
    <property type="match status" value="1"/>
</dbReference>
<name>A0A143BKA4_9BACT</name>
<dbReference type="InterPro" id="IPR001130">
    <property type="entry name" value="TatD-like"/>
</dbReference>
<reference evidence="5 6" key="1">
    <citation type="journal article" date="2014" name="Proc. Natl. Acad. Sci. U.S.A.">
        <title>Functional type 2 photosynthetic reaction centers found in the rare bacterial phylum Gemmatimonadetes.</title>
        <authorList>
            <person name="Zeng Y."/>
            <person name="Feng F."/>
            <person name="Medova H."/>
            <person name="Dean J."/>
            <person name="Koblizek M."/>
        </authorList>
    </citation>
    <scope>NUCLEOTIDE SEQUENCE [LARGE SCALE GENOMIC DNA]</scope>
    <source>
        <strain evidence="5 6">AP64</strain>
    </source>
</reference>
<protein>
    <recommendedName>
        <fullName evidence="7">Hydrolase TatD</fullName>
    </recommendedName>
</protein>
<dbReference type="GO" id="GO:0004536">
    <property type="term" value="F:DNA nuclease activity"/>
    <property type="evidence" value="ECO:0007669"/>
    <property type="project" value="InterPro"/>
</dbReference>
<dbReference type="GO" id="GO:0046872">
    <property type="term" value="F:metal ion binding"/>
    <property type="evidence" value="ECO:0007669"/>
    <property type="project" value="UniProtKB-KW"/>
</dbReference>
<evidence type="ECO:0008006" key="7">
    <source>
        <dbReference type="Google" id="ProtNLM"/>
    </source>
</evidence>
<dbReference type="InterPro" id="IPR018228">
    <property type="entry name" value="DNase_TatD-rel_CS"/>
</dbReference>
<dbReference type="EMBL" id="CP011454">
    <property type="protein sequence ID" value="AMW04864.1"/>
    <property type="molecule type" value="Genomic_DNA"/>
</dbReference>
<dbReference type="SUPFAM" id="SSF51556">
    <property type="entry name" value="Metallo-dependent hydrolases"/>
    <property type="match status" value="1"/>
</dbReference>
<organism evidence="5 6">
    <name type="scientific">Gemmatimonas phototrophica</name>
    <dbReference type="NCBI Taxonomy" id="1379270"/>
    <lineage>
        <taxon>Bacteria</taxon>
        <taxon>Pseudomonadati</taxon>
        <taxon>Gemmatimonadota</taxon>
        <taxon>Gemmatimonadia</taxon>
        <taxon>Gemmatimonadales</taxon>
        <taxon>Gemmatimonadaceae</taxon>
        <taxon>Gemmatimonas</taxon>
    </lineage>
</organism>
<comment type="similarity">
    <text evidence="1">Belongs to the metallo-dependent hydrolases superfamily. TatD-type hydrolase family.</text>
</comment>
<dbReference type="Gene3D" id="3.20.20.140">
    <property type="entry name" value="Metal-dependent hydrolases"/>
    <property type="match status" value="1"/>
</dbReference>
<dbReference type="NCBIfam" id="TIGR00010">
    <property type="entry name" value="YchF/TatD family DNA exonuclease"/>
    <property type="match status" value="1"/>
</dbReference>
<feature type="binding site" evidence="4">
    <location>
        <position position="10"/>
    </location>
    <ligand>
        <name>a divalent metal cation</name>
        <dbReference type="ChEBI" id="CHEBI:60240"/>
        <label>1</label>
    </ligand>
</feature>
<dbReference type="PANTHER" id="PTHR46124:SF2">
    <property type="entry name" value="D-AMINOACYL-TRNA DEACYLASE"/>
    <property type="match status" value="1"/>
</dbReference>
<keyword evidence="2 4" id="KW-0479">Metal-binding</keyword>
<dbReference type="STRING" id="1379270.GEMMAAP_08480"/>
<feature type="binding site" evidence="4">
    <location>
        <position position="133"/>
    </location>
    <ligand>
        <name>a divalent metal cation</name>
        <dbReference type="ChEBI" id="CHEBI:60240"/>
        <label>2</label>
    </ligand>
</feature>
<proteinExistence type="inferred from homology"/>
<dbReference type="GO" id="GO:0005829">
    <property type="term" value="C:cytosol"/>
    <property type="evidence" value="ECO:0007669"/>
    <property type="project" value="TreeGrafter"/>
</dbReference>
<dbReference type="InterPro" id="IPR015991">
    <property type="entry name" value="TatD/YcfH-like"/>
</dbReference>
<feature type="binding site" evidence="4">
    <location>
        <position position="158"/>
    </location>
    <ligand>
        <name>a divalent metal cation</name>
        <dbReference type="ChEBI" id="CHEBI:60240"/>
        <label>2</label>
    </ligand>
</feature>
<dbReference type="PIRSF" id="PIRSF005902">
    <property type="entry name" value="DNase_TatD"/>
    <property type="match status" value="1"/>
</dbReference>
<dbReference type="PANTHER" id="PTHR46124">
    <property type="entry name" value="D-AMINOACYL-TRNA DEACYLASE"/>
    <property type="match status" value="1"/>
</dbReference>
<keyword evidence="6" id="KW-1185">Reference proteome</keyword>
<dbReference type="FunFam" id="3.20.20.140:FF:000005">
    <property type="entry name" value="TatD family hydrolase"/>
    <property type="match status" value="1"/>
</dbReference>
<feature type="binding site" evidence="4">
    <location>
        <position position="12"/>
    </location>
    <ligand>
        <name>a divalent metal cation</name>
        <dbReference type="ChEBI" id="CHEBI:60240"/>
        <label>1</label>
    </ligand>
</feature>
<dbReference type="Pfam" id="PF01026">
    <property type="entry name" value="TatD_DNase"/>
    <property type="match status" value="1"/>
</dbReference>
<keyword evidence="3" id="KW-0378">Hydrolase</keyword>
<evidence type="ECO:0000256" key="2">
    <source>
        <dbReference type="ARBA" id="ARBA00022723"/>
    </source>
</evidence>
<accession>A0A143BKA4</accession>
<dbReference type="CDD" id="cd01310">
    <property type="entry name" value="TatD_DNAse"/>
    <property type="match status" value="1"/>
</dbReference>